<proteinExistence type="predicted"/>
<reference evidence="2" key="2">
    <citation type="submission" date="2022-01" db="EMBL/GenBank/DDBJ databases">
        <authorList>
            <person name="Yamashiro T."/>
            <person name="Shiraishi A."/>
            <person name="Satake H."/>
            <person name="Nakayama K."/>
        </authorList>
    </citation>
    <scope>NUCLEOTIDE SEQUENCE</scope>
</reference>
<dbReference type="Proteomes" id="UP001151760">
    <property type="component" value="Unassembled WGS sequence"/>
</dbReference>
<evidence type="ECO:0000313" key="2">
    <source>
        <dbReference type="EMBL" id="GJT40958.1"/>
    </source>
</evidence>
<gene>
    <name evidence="2" type="ORF">Tco_0940823</name>
</gene>
<keyword evidence="3" id="KW-1185">Reference proteome</keyword>
<reference evidence="2" key="1">
    <citation type="journal article" date="2022" name="Int. J. Mol. Sci.">
        <title>Draft Genome of Tanacetum Coccineum: Genomic Comparison of Closely Related Tanacetum-Family Plants.</title>
        <authorList>
            <person name="Yamashiro T."/>
            <person name="Shiraishi A."/>
            <person name="Nakayama K."/>
            <person name="Satake H."/>
        </authorList>
    </citation>
    <scope>NUCLEOTIDE SEQUENCE</scope>
</reference>
<dbReference type="EMBL" id="BQNB010015519">
    <property type="protein sequence ID" value="GJT40958.1"/>
    <property type="molecule type" value="Genomic_DNA"/>
</dbReference>
<feature type="compositionally biased region" description="Basic and acidic residues" evidence="1">
    <location>
        <begin position="415"/>
        <end position="424"/>
    </location>
</feature>
<accession>A0ABQ5DPZ6</accession>
<comment type="caution">
    <text evidence="2">The sequence shown here is derived from an EMBL/GenBank/DDBJ whole genome shotgun (WGS) entry which is preliminary data.</text>
</comment>
<evidence type="ECO:0000256" key="1">
    <source>
        <dbReference type="SAM" id="MobiDB-lite"/>
    </source>
</evidence>
<organism evidence="2 3">
    <name type="scientific">Tanacetum coccineum</name>
    <dbReference type="NCBI Taxonomy" id="301880"/>
    <lineage>
        <taxon>Eukaryota</taxon>
        <taxon>Viridiplantae</taxon>
        <taxon>Streptophyta</taxon>
        <taxon>Embryophyta</taxon>
        <taxon>Tracheophyta</taxon>
        <taxon>Spermatophyta</taxon>
        <taxon>Magnoliopsida</taxon>
        <taxon>eudicotyledons</taxon>
        <taxon>Gunneridae</taxon>
        <taxon>Pentapetalae</taxon>
        <taxon>asterids</taxon>
        <taxon>campanulids</taxon>
        <taxon>Asterales</taxon>
        <taxon>Asteraceae</taxon>
        <taxon>Asteroideae</taxon>
        <taxon>Anthemideae</taxon>
        <taxon>Anthemidinae</taxon>
        <taxon>Tanacetum</taxon>
    </lineage>
</organism>
<evidence type="ECO:0008006" key="4">
    <source>
        <dbReference type="Google" id="ProtNLM"/>
    </source>
</evidence>
<feature type="region of interest" description="Disordered" evidence="1">
    <location>
        <begin position="401"/>
        <end position="490"/>
    </location>
</feature>
<feature type="compositionally biased region" description="Polar residues" evidence="1">
    <location>
        <begin position="474"/>
        <end position="490"/>
    </location>
</feature>
<name>A0ABQ5DPZ6_9ASTR</name>
<sequence length="490" mass="54966">MTTLPEHIIVAGVENRPPMLEKSMYDSWASRIRLFIKGEKHGRMTLDSIDNGPLVYPTGETLYEYYWIFSQLINDIHTIGMTMQQVQATIQDGRVIVQQVQGQTQIFAGTRNRGYSTILRGNYAAGQPRVMKCYNCQGEGHMAASQILDEEQLAFLADPGINEALVAQQTIPQNLYFQTEDLDVYDSDCDDISSAKAVLMANLSSCDPVVLFELLVDSVPVDKNNLEIKIKQLSIDNDQLLNQIMSQDIVHIAVNSVDICDMNKSCVDECSKCLELETELIKKKDFIEKESVENLNLNAQLQEKVFAIATLKNKLRKLKGKNVVDSAVSKPIATISPGMFMLDIEPISHRLKNNRDAHEVYLDKTIEYTDTLRGFVECARKQNLKIIAGRTNWNKDKKVRFAKHVTSPSNIPKQTDSRKTKDSNKPLLPSKGVNSTTSASGSKPSGNTKKNRITRPPSSNQKNKVEEHPRKVKSSLNKTNSISEPINFTS</sequence>
<protein>
    <recommendedName>
        <fullName evidence="4">Integrase, catalytic region, zinc finger, CCHC-type, peptidase aspartic, catalytic</fullName>
    </recommendedName>
</protein>
<evidence type="ECO:0000313" key="3">
    <source>
        <dbReference type="Proteomes" id="UP001151760"/>
    </source>
</evidence>
<feature type="compositionally biased region" description="Polar residues" evidence="1">
    <location>
        <begin position="432"/>
        <end position="448"/>
    </location>
</feature>